<protein>
    <submittedName>
        <fullName evidence="7">Acetyltransferase (GNAT) family protein</fullName>
    </submittedName>
</protein>
<feature type="domain" description="N-acetyltransferase" evidence="6">
    <location>
        <begin position="1"/>
        <end position="161"/>
    </location>
</feature>
<dbReference type="PANTHER" id="PTHR36449:SF1">
    <property type="entry name" value="ACETYLTRANSFERASE"/>
    <property type="match status" value="1"/>
</dbReference>
<dbReference type="Pfam" id="PF00583">
    <property type="entry name" value="Acetyltransf_1"/>
    <property type="match status" value="1"/>
</dbReference>
<dbReference type="InterPro" id="IPR000182">
    <property type="entry name" value="GNAT_dom"/>
</dbReference>
<evidence type="ECO:0000313" key="7">
    <source>
        <dbReference type="EMBL" id="TQL47123.1"/>
    </source>
</evidence>
<keyword evidence="3 7" id="KW-0808">Transferase</keyword>
<keyword evidence="8" id="KW-1185">Reference proteome</keyword>
<dbReference type="Gene3D" id="3.40.630.30">
    <property type="match status" value="1"/>
</dbReference>
<evidence type="ECO:0000313" key="8">
    <source>
        <dbReference type="Proteomes" id="UP000317998"/>
    </source>
</evidence>
<sequence>MAFAQPRALRRGDRVGAFDCGVAGLNNWFRTLALKNQEAGASRTFVTIADDGSVAGYYSLSSFTIARDSTGNLGGGLPDPIPATLIGRLAVDRRFTGLSLGGSLLQDAALRAVQVSLQVGSAAIVVHTRDDSVVPFYERFGFTRLDGDKQTLILPMTDAVATVEALQERR</sequence>
<dbReference type="RefSeq" id="WP_141879408.1">
    <property type="nucleotide sequence ID" value="NZ_VFOM01000001.1"/>
</dbReference>
<proteinExistence type="predicted"/>
<dbReference type="AlphaFoldDB" id="A0A542YGB9"/>
<dbReference type="PROSITE" id="PS51186">
    <property type="entry name" value="GNAT"/>
    <property type="match status" value="1"/>
</dbReference>
<comment type="catalytic activity">
    <reaction evidence="5">
        <text>glycyl-tRNA(Gly) + acetyl-CoA = N-acetylglycyl-tRNA(Gly) + CoA + H(+)</text>
        <dbReference type="Rhea" id="RHEA:81867"/>
        <dbReference type="Rhea" id="RHEA-COMP:9683"/>
        <dbReference type="Rhea" id="RHEA-COMP:19766"/>
        <dbReference type="ChEBI" id="CHEBI:15378"/>
        <dbReference type="ChEBI" id="CHEBI:57287"/>
        <dbReference type="ChEBI" id="CHEBI:57288"/>
        <dbReference type="ChEBI" id="CHEBI:78522"/>
        <dbReference type="ChEBI" id="CHEBI:232036"/>
    </reaction>
</comment>
<evidence type="ECO:0000259" key="6">
    <source>
        <dbReference type="PROSITE" id="PS51186"/>
    </source>
</evidence>
<keyword evidence="4" id="KW-0012">Acyltransferase</keyword>
<gene>
    <name evidence="7" type="ORF">FB562_0170</name>
</gene>
<comment type="caution">
    <text evidence="7">The sequence shown here is derived from an EMBL/GenBank/DDBJ whole genome shotgun (WGS) entry which is preliminary data.</text>
</comment>
<dbReference type="EMBL" id="VFOM01000001">
    <property type="protein sequence ID" value="TQL47123.1"/>
    <property type="molecule type" value="Genomic_DNA"/>
</dbReference>
<evidence type="ECO:0000256" key="5">
    <source>
        <dbReference type="ARBA" id="ARBA00049880"/>
    </source>
</evidence>
<dbReference type="Proteomes" id="UP000317998">
    <property type="component" value="Unassembled WGS sequence"/>
</dbReference>
<dbReference type="GO" id="GO:0016747">
    <property type="term" value="F:acyltransferase activity, transferring groups other than amino-acyl groups"/>
    <property type="evidence" value="ECO:0007669"/>
    <property type="project" value="InterPro"/>
</dbReference>
<name>A0A542YGB9_9MICO</name>
<evidence type="ECO:0000256" key="1">
    <source>
        <dbReference type="ARBA" id="ARBA00022491"/>
    </source>
</evidence>
<dbReference type="PANTHER" id="PTHR36449">
    <property type="entry name" value="ACETYLTRANSFERASE-RELATED"/>
    <property type="match status" value="1"/>
</dbReference>
<dbReference type="InterPro" id="IPR016181">
    <property type="entry name" value="Acyl_CoA_acyltransferase"/>
</dbReference>
<accession>A0A542YGB9</accession>
<evidence type="ECO:0000256" key="3">
    <source>
        <dbReference type="ARBA" id="ARBA00022679"/>
    </source>
</evidence>
<evidence type="ECO:0000256" key="2">
    <source>
        <dbReference type="ARBA" id="ARBA00022649"/>
    </source>
</evidence>
<keyword evidence="1" id="KW-0678">Repressor</keyword>
<reference evidence="7 8" key="1">
    <citation type="submission" date="2019-06" db="EMBL/GenBank/DDBJ databases">
        <title>Sequencing the genomes of 1000 actinobacteria strains.</title>
        <authorList>
            <person name="Klenk H.-P."/>
        </authorList>
    </citation>
    <scope>NUCLEOTIDE SEQUENCE [LARGE SCALE GENOMIC DNA]</scope>
    <source>
        <strain evidence="7 8">DSM 26477</strain>
    </source>
</reference>
<dbReference type="OrthoDB" id="9799147at2"/>
<dbReference type="SUPFAM" id="SSF55729">
    <property type="entry name" value="Acyl-CoA N-acyltransferases (Nat)"/>
    <property type="match status" value="1"/>
</dbReference>
<organism evidence="7 8">
    <name type="scientific">Homoserinimonas aerilata</name>
    <dbReference type="NCBI Taxonomy" id="1162970"/>
    <lineage>
        <taxon>Bacteria</taxon>
        <taxon>Bacillati</taxon>
        <taxon>Actinomycetota</taxon>
        <taxon>Actinomycetes</taxon>
        <taxon>Micrococcales</taxon>
        <taxon>Microbacteriaceae</taxon>
        <taxon>Homoserinimonas</taxon>
    </lineage>
</organism>
<evidence type="ECO:0000256" key="4">
    <source>
        <dbReference type="ARBA" id="ARBA00023315"/>
    </source>
</evidence>
<keyword evidence="2" id="KW-1277">Toxin-antitoxin system</keyword>